<protein>
    <recommendedName>
        <fullName evidence="4">Outer membrane protein assembly factor BamB</fullName>
    </recommendedName>
</protein>
<dbReference type="PANTHER" id="PTHR34512">
    <property type="entry name" value="CELL SURFACE PROTEIN"/>
    <property type="match status" value="1"/>
</dbReference>
<dbReference type="CDD" id="cd10276">
    <property type="entry name" value="BamB_YfgL"/>
    <property type="match status" value="1"/>
</dbReference>
<comment type="caution">
    <text evidence="8">The sequence shown here is derived from an EMBL/GenBank/DDBJ whole genome shotgun (WGS) entry which is preliminary data.</text>
</comment>
<evidence type="ECO:0000256" key="6">
    <source>
        <dbReference type="SAM" id="MobiDB-lite"/>
    </source>
</evidence>
<dbReference type="eggNOG" id="COG1520">
    <property type="taxonomic scope" value="Bacteria"/>
</dbReference>
<sequence length="565" mass="60799">MFGRMMIMSKIKSLALIPFVAGVLFGCSGNEDLYAPVEAPEIENRFDIDKLWSSSVGGVGDFYSQLSPAFSGGIIYAAGRDGDVYAYDAMSGDRIWHTDLDDEEENDDRRSARLAGGVTVYAGKAAVGSENGYIYVLNAKDGSLLWKDFVGGEVIAKPAFSKSGSALFVLDSRGRLTSYSSDEGTVNWASGDALTDLRLRSQSAPLVIGDEFVLLGQSNGKVNVILQSTGAIVNQIDVGEPYGANALERVADVSATPLVIGSTLYSVSYGGGLVQYSFENNQVLSRLNYQSSKDLAIDDSSIVIVGDNGYVYCLNRSDNSERWVNTVLTYRSVSAPAIYGDYVVVGDLEGYLYFMSLNDGTIVCQHEVDDSAIYTAPLVADGNLYVSTRDGDLTAYKYDPNGNAMVKELAVNNLLAYAGASVNMARPGVGEGGIYAPSVMDREQLQARRAAILRAAAAAEARQNAAIAAQRRAYEERKRAYEERVREYKERVAAYEEEQRRRLSGFGLMPGVKSNADSAPEAPAPEAPKAPEAPEASAPNPPVQEVPEVDVPMENPDEKASGFGL</sequence>
<evidence type="ECO:0000259" key="7">
    <source>
        <dbReference type="Pfam" id="PF13360"/>
    </source>
</evidence>
<dbReference type="SMART" id="SM00564">
    <property type="entry name" value="PQQ"/>
    <property type="match status" value="6"/>
</dbReference>
<dbReference type="Pfam" id="PF13360">
    <property type="entry name" value="PQQ_2"/>
    <property type="match status" value="1"/>
</dbReference>
<dbReference type="SUPFAM" id="SSF50998">
    <property type="entry name" value="Quinoprotein alcohol dehydrogenase-like"/>
    <property type="match status" value="1"/>
</dbReference>
<dbReference type="AlphaFoldDB" id="E8LK50"/>
<dbReference type="PANTHER" id="PTHR34512:SF30">
    <property type="entry name" value="OUTER MEMBRANE PROTEIN ASSEMBLY FACTOR BAMB"/>
    <property type="match status" value="1"/>
</dbReference>
<comment type="subunit">
    <text evidence="4">Part of the Bam complex.</text>
</comment>
<gene>
    <name evidence="4" type="primary">bamB</name>
    <name evidence="8" type="synonym">yfgL</name>
    <name evidence="8" type="ORF">HMPREF9444_01087</name>
</gene>
<evidence type="ECO:0000256" key="3">
    <source>
        <dbReference type="ARBA" id="ARBA00023237"/>
    </source>
</evidence>
<keyword evidence="2 4" id="KW-0472">Membrane</keyword>
<evidence type="ECO:0000313" key="9">
    <source>
        <dbReference type="Proteomes" id="UP000018458"/>
    </source>
</evidence>
<keyword evidence="4" id="KW-0564">Palmitate</keyword>
<comment type="subcellular location">
    <subcellularLocation>
        <location evidence="4">Cell outer membrane</location>
        <topology evidence="4">Lipid-anchor</topology>
    </subcellularLocation>
</comment>
<dbReference type="OrthoDB" id="5173551at2"/>
<dbReference type="Proteomes" id="UP000018458">
    <property type="component" value="Unassembled WGS sequence"/>
</dbReference>
<feature type="domain" description="Pyrrolo-quinoline quinone repeat" evidence="7">
    <location>
        <begin position="80"/>
        <end position="324"/>
    </location>
</feature>
<dbReference type="Gene3D" id="2.130.10.10">
    <property type="entry name" value="YVTN repeat-like/Quinoprotein amine dehydrogenase"/>
    <property type="match status" value="1"/>
</dbReference>
<dbReference type="PROSITE" id="PS51257">
    <property type="entry name" value="PROKAR_LIPOPROTEIN"/>
    <property type="match status" value="1"/>
</dbReference>
<feature type="region of interest" description="Disordered" evidence="6">
    <location>
        <begin position="506"/>
        <end position="565"/>
    </location>
</feature>
<dbReference type="InterPro" id="IPR011047">
    <property type="entry name" value="Quinoprotein_ADH-like_sf"/>
</dbReference>
<dbReference type="NCBIfam" id="TIGR03300">
    <property type="entry name" value="assembly_YfgL"/>
    <property type="match status" value="1"/>
</dbReference>
<dbReference type="GO" id="GO:0009279">
    <property type="term" value="C:cell outer membrane"/>
    <property type="evidence" value="ECO:0007669"/>
    <property type="project" value="UniProtKB-SubCell"/>
</dbReference>
<evidence type="ECO:0000256" key="1">
    <source>
        <dbReference type="ARBA" id="ARBA00022729"/>
    </source>
</evidence>
<accession>E8LK50</accession>
<evidence type="ECO:0000313" key="8">
    <source>
        <dbReference type="EMBL" id="EFY07166.1"/>
    </source>
</evidence>
<name>E8LK50_SUCHY</name>
<feature type="coiled-coil region" evidence="5">
    <location>
        <begin position="442"/>
        <end position="498"/>
    </location>
</feature>
<evidence type="ECO:0000256" key="4">
    <source>
        <dbReference type="HAMAP-Rule" id="MF_00923"/>
    </source>
</evidence>
<evidence type="ECO:0000256" key="5">
    <source>
        <dbReference type="SAM" id="Coils"/>
    </source>
</evidence>
<keyword evidence="1 4" id="KW-0732">Signal</keyword>
<dbReference type="GO" id="GO:0043165">
    <property type="term" value="P:Gram-negative-bacterium-type cell outer membrane assembly"/>
    <property type="evidence" value="ECO:0007669"/>
    <property type="project" value="UniProtKB-UniRule"/>
</dbReference>
<organism evidence="8 9">
    <name type="scientific">Succinatimonas hippei (strain DSM 22608 / JCM 16073 / KCTC 15190 / YIT 12066)</name>
    <dbReference type="NCBI Taxonomy" id="762983"/>
    <lineage>
        <taxon>Bacteria</taxon>
        <taxon>Pseudomonadati</taxon>
        <taxon>Pseudomonadota</taxon>
        <taxon>Gammaproteobacteria</taxon>
        <taxon>Aeromonadales</taxon>
        <taxon>Succinivibrionaceae</taxon>
        <taxon>Succinatimonas</taxon>
    </lineage>
</organism>
<dbReference type="CDD" id="cd14688">
    <property type="entry name" value="bZIP_YAP"/>
    <property type="match status" value="1"/>
</dbReference>
<dbReference type="GO" id="GO:0051205">
    <property type="term" value="P:protein insertion into membrane"/>
    <property type="evidence" value="ECO:0007669"/>
    <property type="project" value="UniProtKB-UniRule"/>
</dbReference>
<keyword evidence="4 8" id="KW-0449">Lipoprotein</keyword>
<dbReference type="EMBL" id="AEVO01000051">
    <property type="protein sequence ID" value="EFY07166.1"/>
    <property type="molecule type" value="Genomic_DNA"/>
</dbReference>
<dbReference type="HOGENOM" id="CLU_027480_0_1_6"/>
<comment type="function">
    <text evidence="4">Part of the outer membrane protein assembly complex, which is involved in assembly and insertion of beta-barrel proteins into the outer membrane.</text>
</comment>
<dbReference type="HAMAP" id="MF_00923">
    <property type="entry name" value="OM_assembly_BamB"/>
    <property type="match status" value="1"/>
</dbReference>
<keyword evidence="3 4" id="KW-0998">Cell outer membrane</keyword>
<dbReference type="STRING" id="762983.HMPREF9444_01087"/>
<proteinExistence type="inferred from homology"/>
<feature type="compositionally biased region" description="Basic and acidic residues" evidence="6">
    <location>
        <begin position="556"/>
        <end position="565"/>
    </location>
</feature>
<dbReference type="InterPro" id="IPR017687">
    <property type="entry name" value="BamB"/>
</dbReference>
<dbReference type="InterPro" id="IPR018391">
    <property type="entry name" value="PQQ_b-propeller_rpt"/>
</dbReference>
<comment type="similarity">
    <text evidence="4">Belongs to the BamB family.</text>
</comment>
<feature type="compositionally biased region" description="Low complexity" evidence="6">
    <location>
        <begin position="545"/>
        <end position="554"/>
    </location>
</feature>
<dbReference type="InterPro" id="IPR002372">
    <property type="entry name" value="PQQ_rpt_dom"/>
</dbReference>
<reference evidence="8 9" key="1">
    <citation type="submission" date="2011-01" db="EMBL/GenBank/DDBJ databases">
        <authorList>
            <person name="Weinstock G."/>
            <person name="Sodergren E."/>
            <person name="Clifton S."/>
            <person name="Fulton L."/>
            <person name="Fulton B."/>
            <person name="Courtney L."/>
            <person name="Fronick C."/>
            <person name="Harrison M."/>
            <person name="Strong C."/>
            <person name="Farmer C."/>
            <person name="Delahaunty K."/>
            <person name="Markovic C."/>
            <person name="Hall O."/>
            <person name="Minx P."/>
            <person name="Tomlinson C."/>
            <person name="Mitreva M."/>
            <person name="Hou S."/>
            <person name="Chen J."/>
            <person name="Wollam A."/>
            <person name="Pepin K.H."/>
            <person name="Johnson M."/>
            <person name="Bhonagiri V."/>
            <person name="Zhang X."/>
            <person name="Suruliraj S."/>
            <person name="Warren W."/>
            <person name="Chinwalla A."/>
            <person name="Mardis E.R."/>
            <person name="Wilson R.K."/>
        </authorList>
    </citation>
    <scope>NUCLEOTIDE SEQUENCE [LARGE SCALE GENOMIC DNA]</scope>
    <source>
        <strain evidence="9">DSM 22608 / JCM 16073 / KCTC 15190 / YIT 12066</strain>
    </source>
</reference>
<keyword evidence="9" id="KW-1185">Reference proteome</keyword>
<keyword evidence="5" id="KW-0175">Coiled coil</keyword>
<evidence type="ECO:0000256" key="2">
    <source>
        <dbReference type="ARBA" id="ARBA00023136"/>
    </source>
</evidence>
<dbReference type="InterPro" id="IPR015943">
    <property type="entry name" value="WD40/YVTN_repeat-like_dom_sf"/>
</dbReference>